<dbReference type="OrthoDB" id="265717at2759"/>
<comment type="caution">
    <text evidence="1">The sequence shown here is derived from an EMBL/GenBank/DDBJ whole genome shotgun (WGS) entry which is preliminary data.</text>
</comment>
<sequence length="241" mass="26780">MNLATVYTLPLAEASHFDEWLEIAMKWKAGKKYKWVPPTKEEKIDGRRGELVGLLTPPSTPLKPRAPFSLKSSVTARPLSITSPLTLSVPKSLTSLVAVAPSNAKVAFNLDRTPSSVADLRSHPKPLAPPSSPPPDRVSLYKNEFFEVKASPKGGLGCFASTDIKVGTKIHSEEPLFISSVLQVYYNFEQLTPKQQADYLDLHCWHGLASHKVLAIFQTNRHVTYPLCYQGSQMYTKEPYN</sequence>
<dbReference type="AlphaFoldDB" id="A0A5N6K825"/>
<dbReference type="InterPro" id="IPR046341">
    <property type="entry name" value="SET_dom_sf"/>
</dbReference>
<evidence type="ECO:0000313" key="2">
    <source>
        <dbReference type="Proteomes" id="UP000326757"/>
    </source>
</evidence>
<proteinExistence type="predicted"/>
<evidence type="ECO:0008006" key="3">
    <source>
        <dbReference type="Google" id="ProtNLM"/>
    </source>
</evidence>
<dbReference type="EMBL" id="VIGI01000006">
    <property type="protein sequence ID" value="KAB8298876.1"/>
    <property type="molecule type" value="Genomic_DNA"/>
</dbReference>
<gene>
    <name evidence="1" type="ORF">EYC80_001034</name>
</gene>
<protein>
    <recommendedName>
        <fullName evidence="3">SET domain-containing protein</fullName>
    </recommendedName>
</protein>
<keyword evidence="2" id="KW-1185">Reference proteome</keyword>
<reference evidence="1 2" key="1">
    <citation type="submission" date="2019-06" db="EMBL/GenBank/DDBJ databases">
        <title>Genome Sequence of the Brown Rot Fungal Pathogen Monilinia laxa.</title>
        <authorList>
            <person name="De Miccolis Angelini R.M."/>
            <person name="Landi L."/>
            <person name="Abate D."/>
            <person name="Pollastro S."/>
            <person name="Romanazzi G."/>
            <person name="Faretra F."/>
        </authorList>
    </citation>
    <scope>NUCLEOTIDE SEQUENCE [LARGE SCALE GENOMIC DNA]</scope>
    <source>
        <strain evidence="1 2">Mlax316</strain>
    </source>
</reference>
<name>A0A5N6K825_MONLA</name>
<organism evidence="1 2">
    <name type="scientific">Monilinia laxa</name>
    <name type="common">Brown rot fungus</name>
    <name type="synonym">Sclerotinia laxa</name>
    <dbReference type="NCBI Taxonomy" id="61186"/>
    <lineage>
        <taxon>Eukaryota</taxon>
        <taxon>Fungi</taxon>
        <taxon>Dikarya</taxon>
        <taxon>Ascomycota</taxon>
        <taxon>Pezizomycotina</taxon>
        <taxon>Leotiomycetes</taxon>
        <taxon>Helotiales</taxon>
        <taxon>Sclerotiniaceae</taxon>
        <taxon>Monilinia</taxon>
    </lineage>
</organism>
<dbReference type="SUPFAM" id="SSF82199">
    <property type="entry name" value="SET domain"/>
    <property type="match status" value="1"/>
</dbReference>
<dbReference type="Proteomes" id="UP000326757">
    <property type="component" value="Unassembled WGS sequence"/>
</dbReference>
<accession>A0A5N6K825</accession>
<evidence type="ECO:0000313" key="1">
    <source>
        <dbReference type="EMBL" id="KAB8298876.1"/>
    </source>
</evidence>